<accession>A0A9N7RJK8</accession>
<name>A0A9N7RJK8_STRHE</name>
<keyword evidence="3" id="KW-1185">Reference proteome</keyword>
<dbReference type="PANTHER" id="PTHR33592:SF5">
    <property type="entry name" value="TRANSMEMBRANE PROTEIN"/>
    <property type="match status" value="1"/>
</dbReference>
<comment type="caution">
    <text evidence="2">The sequence shown here is derived from an EMBL/GenBank/DDBJ whole genome shotgun (WGS) entry which is preliminary data.</text>
</comment>
<proteinExistence type="predicted"/>
<evidence type="ECO:0000313" key="3">
    <source>
        <dbReference type="Proteomes" id="UP001153555"/>
    </source>
</evidence>
<dbReference type="AlphaFoldDB" id="A0A9N7RJK8"/>
<gene>
    <name evidence="2" type="ORF">SHERM_27470</name>
</gene>
<evidence type="ECO:0000313" key="2">
    <source>
        <dbReference type="EMBL" id="CAA0832166.1"/>
    </source>
</evidence>
<organism evidence="2 3">
    <name type="scientific">Striga hermonthica</name>
    <name type="common">Purple witchweed</name>
    <name type="synonym">Buchnera hermonthica</name>
    <dbReference type="NCBI Taxonomy" id="68872"/>
    <lineage>
        <taxon>Eukaryota</taxon>
        <taxon>Viridiplantae</taxon>
        <taxon>Streptophyta</taxon>
        <taxon>Embryophyta</taxon>
        <taxon>Tracheophyta</taxon>
        <taxon>Spermatophyta</taxon>
        <taxon>Magnoliopsida</taxon>
        <taxon>eudicotyledons</taxon>
        <taxon>Gunneridae</taxon>
        <taxon>Pentapetalae</taxon>
        <taxon>asterids</taxon>
        <taxon>lamiids</taxon>
        <taxon>Lamiales</taxon>
        <taxon>Orobanchaceae</taxon>
        <taxon>Buchnereae</taxon>
        <taxon>Striga</taxon>
    </lineage>
</organism>
<feature type="chain" id="PRO_5040134575" evidence="1">
    <location>
        <begin position="28"/>
        <end position="99"/>
    </location>
</feature>
<evidence type="ECO:0000256" key="1">
    <source>
        <dbReference type="SAM" id="SignalP"/>
    </source>
</evidence>
<keyword evidence="1" id="KW-0732">Signal</keyword>
<feature type="signal peptide" evidence="1">
    <location>
        <begin position="1"/>
        <end position="27"/>
    </location>
</feature>
<dbReference type="OrthoDB" id="907209at2759"/>
<dbReference type="Proteomes" id="UP001153555">
    <property type="component" value="Unassembled WGS sequence"/>
</dbReference>
<dbReference type="PANTHER" id="PTHR33592">
    <property type="entry name" value="TRANSMEMBRANE PROTEIN"/>
    <property type="match status" value="1"/>
</dbReference>
<protein>
    <submittedName>
        <fullName evidence="2">Uncharacterized protein</fullName>
    </submittedName>
</protein>
<sequence length="99" mass="10633">MRCDPKSVKMLAILALIFLSSVETNRAARIPNGEQVWTSEKMGREDLLLILSSLQRGRPVGRPSPNGCTWVPGQGGKPCATTVGQRNFAGKTRPAAGNN</sequence>
<dbReference type="EMBL" id="CACSLK010027833">
    <property type="protein sequence ID" value="CAA0832166.1"/>
    <property type="molecule type" value="Genomic_DNA"/>
</dbReference>
<reference evidence="2" key="1">
    <citation type="submission" date="2019-12" db="EMBL/GenBank/DDBJ databases">
        <authorList>
            <person name="Scholes J."/>
        </authorList>
    </citation>
    <scope>NUCLEOTIDE SEQUENCE</scope>
</reference>